<dbReference type="GO" id="GO:0016020">
    <property type="term" value="C:membrane"/>
    <property type="evidence" value="ECO:0007669"/>
    <property type="project" value="UniProtKB-SubCell"/>
</dbReference>
<dbReference type="Proteomes" id="UP001139366">
    <property type="component" value="Unassembled WGS sequence"/>
</dbReference>
<evidence type="ECO:0000256" key="3">
    <source>
        <dbReference type="ARBA" id="ARBA00022989"/>
    </source>
</evidence>
<keyword evidence="4 5" id="KW-0472">Membrane</keyword>
<keyword evidence="2 5" id="KW-0812">Transmembrane</keyword>
<comment type="subcellular location">
    <subcellularLocation>
        <location evidence="1">Membrane</location>
        <topology evidence="1">Multi-pass membrane protein</topology>
    </subcellularLocation>
</comment>
<feature type="transmembrane region" description="Helical" evidence="5">
    <location>
        <begin position="48"/>
        <end position="69"/>
    </location>
</feature>
<dbReference type="RefSeq" id="WP_223708791.1">
    <property type="nucleotide sequence ID" value="NZ_JAINUY010000006.1"/>
</dbReference>
<protein>
    <recommendedName>
        <fullName evidence="6">Methylamine utilisation protein MauE domain-containing protein</fullName>
    </recommendedName>
</protein>
<feature type="transmembrane region" description="Helical" evidence="5">
    <location>
        <begin position="10"/>
        <end position="28"/>
    </location>
</feature>
<keyword evidence="3 5" id="KW-1133">Transmembrane helix</keyword>
<dbReference type="GO" id="GO:0030416">
    <property type="term" value="P:methylamine metabolic process"/>
    <property type="evidence" value="ECO:0007669"/>
    <property type="project" value="InterPro"/>
</dbReference>
<dbReference type="InterPro" id="IPR009908">
    <property type="entry name" value="Methylamine_util_MauE"/>
</dbReference>
<keyword evidence="8" id="KW-1185">Reference proteome</keyword>
<evidence type="ECO:0000259" key="6">
    <source>
        <dbReference type="Pfam" id="PF07291"/>
    </source>
</evidence>
<evidence type="ECO:0000256" key="5">
    <source>
        <dbReference type="SAM" id="Phobius"/>
    </source>
</evidence>
<proteinExistence type="predicted"/>
<evidence type="ECO:0000313" key="8">
    <source>
        <dbReference type="Proteomes" id="UP001139366"/>
    </source>
</evidence>
<organism evidence="7 8">
    <name type="scientific">Flavobacterium potami</name>
    <dbReference type="NCBI Taxonomy" id="2872310"/>
    <lineage>
        <taxon>Bacteria</taxon>
        <taxon>Pseudomonadati</taxon>
        <taxon>Bacteroidota</taxon>
        <taxon>Flavobacteriia</taxon>
        <taxon>Flavobacteriales</taxon>
        <taxon>Flavobacteriaceae</taxon>
        <taxon>Flavobacterium</taxon>
    </lineage>
</organism>
<feature type="transmembrane region" description="Helical" evidence="5">
    <location>
        <begin position="159"/>
        <end position="185"/>
    </location>
</feature>
<dbReference type="AlphaFoldDB" id="A0A9X1HCQ3"/>
<comment type="caution">
    <text evidence="7">The sequence shown here is derived from an EMBL/GenBank/DDBJ whole genome shotgun (WGS) entry which is preliminary data.</text>
</comment>
<dbReference type="EMBL" id="JAINUY010000006">
    <property type="protein sequence ID" value="MBZ4036695.1"/>
    <property type="molecule type" value="Genomic_DNA"/>
</dbReference>
<accession>A0A9X1HCQ3</accession>
<dbReference type="Pfam" id="PF07291">
    <property type="entry name" value="MauE"/>
    <property type="match status" value="1"/>
</dbReference>
<gene>
    <name evidence="7" type="ORF">K6T82_18135</name>
</gene>
<evidence type="ECO:0000313" key="7">
    <source>
        <dbReference type="EMBL" id="MBZ4036695.1"/>
    </source>
</evidence>
<feature type="transmembrane region" description="Helical" evidence="5">
    <location>
        <begin position="120"/>
        <end position="138"/>
    </location>
</feature>
<name>A0A9X1HCQ3_9FLAO</name>
<feature type="transmembrane region" description="Helical" evidence="5">
    <location>
        <begin position="76"/>
        <end position="100"/>
    </location>
</feature>
<feature type="domain" description="Methylamine utilisation protein MauE" evidence="6">
    <location>
        <begin position="9"/>
        <end position="135"/>
    </location>
</feature>
<evidence type="ECO:0000256" key="1">
    <source>
        <dbReference type="ARBA" id="ARBA00004141"/>
    </source>
</evidence>
<evidence type="ECO:0000256" key="4">
    <source>
        <dbReference type="ARBA" id="ARBA00023136"/>
    </source>
</evidence>
<evidence type="ECO:0000256" key="2">
    <source>
        <dbReference type="ARBA" id="ARBA00022692"/>
    </source>
</evidence>
<sequence length="523" mass="60075">MRLSISLKKIIVEIICFLLIALFIYAAVSKLLDFKNFQAQLGQSPLLSAYTGFISFAVIILEIIIALLLSIPKTRLIGLFGAFSLMVMFTAYILIITNYSYYVPCSCGGILQNMEWKGHLVFNICFTIFSIIAVFFQIDSQRTHTEFPQYSFNKMRGYLRLQSPVFILGLIALISVATICVLYIYSEHAMHNENPFIRRYVQGTAIKEEEQDIKSNHLYFAGYSGSDILLGDNKAPLHILAYDSVLKPINHFKIKLSRDDFPFRSVQVRIMEPNFYLTDGTVPVIYKGNISDWKASIVSNTPQIPYFSKIEIIDSLSLVYRKRNPTDLDNILGTFHINSDRFDNPAPNLLQKQIDGFFDTDGTMHYDNETKKFVYTYFYRNQFIVTDQYLNLLYRGKTIDTTSHANIKVAFIKETGERKLASTPNIVNNLSAISGNLLFVNSRLMGRYEAVDMWETASIVDIYDLNNGKYLSSIYLYNVEKSKVNDIIIVGSNLYTIVGHYMHRYKLNKQLINGEKKNKYKQE</sequence>
<reference evidence="7 8" key="1">
    <citation type="journal article" date="2023" name="Antonie Van Leeuwenhoek">
        <title>Flavobacterium potami sp. nov., a multi-metal resistance genes harbouring bacterium isolated from shallow river silt.</title>
        <authorList>
            <person name="Li S."/>
            <person name="Mao S."/>
            <person name="Mu W."/>
            <person name="Guo B."/>
            <person name="Li C."/>
            <person name="Zhu Q."/>
            <person name="Hou X."/>
            <person name="Zhao Y."/>
            <person name="Wei S."/>
            <person name="Liu H."/>
            <person name="Liu A."/>
        </authorList>
    </citation>
    <scope>NUCLEOTIDE SEQUENCE [LARGE SCALE GENOMIC DNA]</scope>
    <source>
        <strain evidence="7 8">17A</strain>
    </source>
</reference>